<evidence type="ECO:0008006" key="4">
    <source>
        <dbReference type="Google" id="ProtNLM"/>
    </source>
</evidence>
<organism evidence="2 3">
    <name type="scientific">Agrocybe pediades</name>
    <dbReference type="NCBI Taxonomy" id="84607"/>
    <lineage>
        <taxon>Eukaryota</taxon>
        <taxon>Fungi</taxon>
        <taxon>Dikarya</taxon>
        <taxon>Basidiomycota</taxon>
        <taxon>Agaricomycotina</taxon>
        <taxon>Agaricomycetes</taxon>
        <taxon>Agaricomycetidae</taxon>
        <taxon>Agaricales</taxon>
        <taxon>Agaricineae</taxon>
        <taxon>Strophariaceae</taxon>
        <taxon>Agrocybe</taxon>
    </lineage>
</organism>
<gene>
    <name evidence="2" type="ORF">D9613_002645</name>
</gene>
<reference evidence="2 3" key="1">
    <citation type="submission" date="2019-12" db="EMBL/GenBank/DDBJ databases">
        <authorList>
            <person name="Floudas D."/>
            <person name="Bentzer J."/>
            <person name="Ahren D."/>
            <person name="Johansson T."/>
            <person name="Persson P."/>
            <person name="Tunlid A."/>
        </authorList>
    </citation>
    <scope>NUCLEOTIDE SEQUENCE [LARGE SCALE GENOMIC DNA]</scope>
    <source>
        <strain evidence="2 3">CBS 102.39</strain>
    </source>
</reference>
<feature type="compositionally biased region" description="Polar residues" evidence="1">
    <location>
        <begin position="64"/>
        <end position="73"/>
    </location>
</feature>
<dbReference type="Proteomes" id="UP000521872">
    <property type="component" value="Unassembled WGS sequence"/>
</dbReference>
<keyword evidence="3" id="KW-1185">Reference proteome</keyword>
<evidence type="ECO:0000313" key="2">
    <source>
        <dbReference type="EMBL" id="KAF4615041.1"/>
    </source>
</evidence>
<sequence>MPALSRLLYLPASRRSFSSYFSSKSGGGRYFNSAKSPKTAVVGSKANVKNDPSAEVQKDGVQAANGTSVSSVVNPGAIGDAHASSPSSSPSSSISGVSENAASPASPSSSLADAFAEFNHHHIPQISISAKDFKTHQFFSLHRPLLLINQPSSIFRPITPNQPLFRPQQPEVDQSKQQFGLDAPTDPFIDADAEAARQLTRALTMSKAASTLAWENTMKHLGLDVSKDADRVNLQEQFERDWEDVMLDSTKRKRRKKMKKHK</sequence>
<comment type="caution">
    <text evidence="2">The sequence shown here is derived from an EMBL/GenBank/DDBJ whole genome shotgun (WGS) entry which is preliminary data.</text>
</comment>
<dbReference type="EMBL" id="JAACJL010000044">
    <property type="protein sequence ID" value="KAF4615041.1"/>
    <property type="molecule type" value="Genomic_DNA"/>
</dbReference>
<evidence type="ECO:0000313" key="3">
    <source>
        <dbReference type="Proteomes" id="UP000521872"/>
    </source>
</evidence>
<name>A0A8H4VLC9_9AGAR</name>
<dbReference type="AlphaFoldDB" id="A0A8H4VLC9"/>
<accession>A0A8H4VLC9</accession>
<feature type="compositionally biased region" description="Low complexity" evidence="1">
    <location>
        <begin position="84"/>
        <end position="109"/>
    </location>
</feature>
<evidence type="ECO:0000256" key="1">
    <source>
        <dbReference type="SAM" id="MobiDB-lite"/>
    </source>
</evidence>
<feature type="region of interest" description="Disordered" evidence="1">
    <location>
        <begin position="47"/>
        <end position="109"/>
    </location>
</feature>
<proteinExistence type="predicted"/>
<protein>
    <recommendedName>
        <fullName evidence="4">Mitochondrial mRNA-processing protein COX24 C-terminal domain-containing protein</fullName>
    </recommendedName>
</protein>